<keyword evidence="1" id="KW-0812">Transmembrane</keyword>
<dbReference type="InterPro" id="IPR043738">
    <property type="entry name" value="DUF5683"/>
</dbReference>
<feature type="signal peptide" evidence="2">
    <location>
        <begin position="1"/>
        <end position="25"/>
    </location>
</feature>
<gene>
    <name evidence="4" type="ORF">D1627_05525</name>
</gene>
<name>A0A399SE77_9BACT</name>
<dbReference type="AlphaFoldDB" id="A0A399SE77"/>
<dbReference type="EMBL" id="QWGE01000002">
    <property type="protein sequence ID" value="RIJ41498.1"/>
    <property type="molecule type" value="Genomic_DNA"/>
</dbReference>
<sequence length="224" mass="25191">MRLKTGIAVWLLAALFYVSPETVHGQVITSGPDSVRVLVPDTVAAEKNKFFLSNFKQPLSSWDKPAKAALFSAVIPGGGQFYNKAYWKLPLVYATGAVLGYFYFDNNKNYQDYREALNIRVDGDSTTIDQFADNQYLGTANGQTAINALRYRRDFWRRNRDLTIILSVGAYALQIAEAYVHAHMKDFDISDELALQVRPNLLHLTSQPGNLTPGFTLTLYTRPK</sequence>
<feature type="transmembrane region" description="Helical" evidence="1">
    <location>
        <begin position="162"/>
        <end position="182"/>
    </location>
</feature>
<dbReference type="RefSeq" id="WP_119431247.1">
    <property type="nucleotide sequence ID" value="NZ_QWGE01000002.1"/>
</dbReference>
<evidence type="ECO:0000256" key="1">
    <source>
        <dbReference type="SAM" id="Phobius"/>
    </source>
</evidence>
<keyword evidence="2" id="KW-0732">Signal</keyword>
<feature type="domain" description="DUF5683" evidence="3">
    <location>
        <begin position="63"/>
        <end position="219"/>
    </location>
</feature>
<keyword evidence="5" id="KW-1185">Reference proteome</keyword>
<evidence type="ECO:0000259" key="3">
    <source>
        <dbReference type="Pfam" id="PF18935"/>
    </source>
</evidence>
<evidence type="ECO:0000313" key="4">
    <source>
        <dbReference type="EMBL" id="RIJ41498.1"/>
    </source>
</evidence>
<dbReference type="OrthoDB" id="9813910at2"/>
<feature type="transmembrane region" description="Helical" evidence="1">
    <location>
        <begin position="85"/>
        <end position="104"/>
    </location>
</feature>
<dbReference type="Pfam" id="PF18935">
    <property type="entry name" value="DUF5683"/>
    <property type="match status" value="1"/>
</dbReference>
<reference evidence="5" key="1">
    <citation type="submission" date="2018-08" db="EMBL/GenBank/DDBJ databases">
        <title>Mucilaginibacter sp. MYSH2.</title>
        <authorList>
            <person name="Seo T."/>
        </authorList>
    </citation>
    <scope>NUCLEOTIDE SEQUENCE [LARGE SCALE GENOMIC DNA]</scope>
    <source>
        <strain evidence="5">KIRAN</strain>
    </source>
</reference>
<feature type="chain" id="PRO_5017434959" description="DUF5683 domain-containing protein" evidence="2">
    <location>
        <begin position="26"/>
        <end position="224"/>
    </location>
</feature>
<keyword evidence="1" id="KW-1133">Transmembrane helix</keyword>
<evidence type="ECO:0000313" key="5">
    <source>
        <dbReference type="Proteomes" id="UP000266005"/>
    </source>
</evidence>
<evidence type="ECO:0000256" key="2">
    <source>
        <dbReference type="SAM" id="SignalP"/>
    </source>
</evidence>
<comment type="caution">
    <text evidence="4">The sequence shown here is derived from an EMBL/GenBank/DDBJ whole genome shotgun (WGS) entry which is preliminary data.</text>
</comment>
<dbReference type="Proteomes" id="UP000266005">
    <property type="component" value="Unassembled WGS sequence"/>
</dbReference>
<proteinExistence type="predicted"/>
<protein>
    <recommendedName>
        <fullName evidence="3">DUF5683 domain-containing protein</fullName>
    </recommendedName>
</protein>
<organism evidence="4 5">
    <name type="scientific">Pontibacter oryzae</name>
    <dbReference type="NCBI Taxonomy" id="2304593"/>
    <lineage>
        <taxon>Bacteria</taxon>
        <taxon>Pseudomonadati</taxon>
        <taxon>Bacteroidota</taxon>
        <taxon>Cytophagia</taxon>
        <taxon>Cytophagales</taxon>
        <taxon>Hymenobacteraceae</taxon>
        <taxon>Pontibacter</taxon>
    </lineage>
</organism>
<keyword evidence="1" id="KW-0472">Membrane</keyword>
<accession>A0A399SE77</accession>